<dbReference type="InterPro" id="IPR017905">
    <property type="entry name" value="ERV/ALR_sulphydryl_oxidase"/>
</dbReference>
<dbReference type="FunFam" id="1.20.120.310:FF:000003">
    <property type="entry name" value="Sulfhydryl oxidase"/>
    <property type="match status" value="1"/>
</dbReference>
<dbReference type="EC" id="1.8.3.2" evidence="9"/>
<gene>
    <name evidence="11" type="ORF">HHI36_018756</name>
</gene>
<evidence type="ECO:0000256" key="7">
    <source>
        <dbReference type="ARBA" id="ARBA00023157"/>
    </source>
</evidence>
<protein>
    <recommendedName>
        <fullName evidence="9">Sulfhydryl oxidase</fullName>
        <ecNumber evidence="9">1.8.3.2</ecNumber>
    </recommendedName>
</protein>
<accession>A0ABD2P221</accession>
<keyword evidence="3 9" id="KW-0285">Flavoprotein</keyword>
<dbReference type="Proteomes" id="UP001516400">
    <property type="component" value="Unassembled WGS sequence"/>
</dbReference>
<keyword evidence="12" id="KW-1185">Reference proteome</keyword>
<keyword evidence="5 9" id="KW-0560">Oxidoreductase</keyword>
<evidence type="ECO:0000256" key="6">
    <source>
        <dbReference type="ARBA" id="ARBA00023128"/>
    </source>
</evidence>
<sequence length="191" mass="22558">MNNIVIGIYRNELSKLSNLLRYRKKVWLGKENAENCRSCSSFQDYVKEAKKKFQKEKQTVNIKEIIVEPPVRKDCPLDKEQLGHYSWSLLHTIAAKYPENPSSMVQKEIKDFFAIFSNIYPCELCAHDFREELRRYPIETESQEALSQWLCRIHNKVNAKLGKELFDCTKVNSRWRDGWPDGSCDYQTKLE</sequence>
<evidence type="ECO:0000256" key="1">
    <source>
        <dbReference type="ARBA" id="ARBA00001974"/>
    </source>
</evidence>
<evidence type="ECO:0000256" key="8">
    <source>
        <dbReference type="ARBA" id="ARBA00048864"/>
    </source>
</evidence>
<dbReference type="GO" id="GO:0005758">
    <property type="term" value="C:mitochondrial intermembrane space"/>
    <property type="evidence" value="ECO:0007669"/>
    <property type="project" value="UniProtKB-SubCell"/>
</dbReference>
<evidence type="ECO:0000256" key="3">
    <source>
        <dbReference type="ARBA" id="ARBA00022630"/>
    </source>
</evidence>
<evidence type="ECO:0000256" key="4">
    <source>
        <dbReference type="ARBA" id="ARBA00022827"/>
    </source>
</evidence>
<keyword evidence="4 9" id="KW-0274">FAD</keyword>
<evidence type="ECO:0000256" key="9">
    <source>
        <dbReference type="RuleBase" id="RU371123"/>
    </source>
</evidence>
<organism evidence="11 12">
    <name type="scientific">Cryptolaemus montrouzieri</name>
    <dbReference type="NCBI Taxonomy" id="559131"/>
    <lineage>
        <taxon>Eukaryota</taxon>
        <taxon>Metazoa</taxon>
        <taxon>Ecdysozoa</taxon>
        <taxon>Arthropoda</taxon>
        <taxon>Hexapoda</taxon>
        <taxon>Insecta</taxon>
        <taxon>Pterygota</taxon>
        <taxon>Neoptera</taxon>
        <taxon>Endopterygota</taxon>
        <taxon>Coleoptera</taxon>
        <taxon>Polyphaga</taxon>
        <taxon>Cucujiformia</taxon>
        <taxon>Coccinelloidea</taxon>
        <taxon>Coccinellidae</taxon>
        <taxon>Scymninae</taxon>
        <taxon>Scymnini</taxon>
        <taxon>Cryptolaemus</taxon>
    </lineage>
</organism>
<reference evidence="11 12" key="1">
    <citation type="journal article" date="2021" name="BMC Biol.">
        <title>Horizontally acquired antibacterial genes associated with adaptive radiation of ladybird beetles.</title>
        <authorList>
            <person name="Li H.S."/>
            <person name="Tang X.F."/>
            <person name="Huang Y.H."/>
            <person name="Xu Z.Y."/>
            <person name="Chen M.L."/>
            <person name="Du X.Y."/>
            <person name="Qiu B.Y."/>
            <person name="Chen P.T."/>
            <person name="Zhang W."/>
            <person name="Slipinski A."/>
            <person name="Escalona H.E."/>
            <person name="Waterhouse R.M."/>
            <person name="Zwick A."/>
            <person name="Pang H."/>
        </authorList>
    </citation>
    <scope>NUCLEOTIDE SEQUENCE [LARGE SCALE GENOMIC DNA]</scope>
    <source>
        <strain evidence="11">SYSU2018</strain>
    </source>
</reference>
<comment type="subcellular location">
    <subcellularLocation>
        <location evidence="2">Mitochondrion intermembrane space</location>
    </subcellularLocation>
</comment>
<evidence type="ECO:0000313" key="11">
    <source>
        <dbReference type="EMBL" id="KAL3284600.1"/>
    </source>
</evidence>
<keyword evidence="7" id="KW-1015">Disulfide bond</keyword>
<evidence type="ECO:0000256" key="2">
    <source>
        <dbReference type="ARBA" id="ARBA00004569"/>
    </source>
</evidence>
<proteinExistence type="predicted"/>
<dbReference type="Gene3D" id="1.20.120.310">
    <property type="entry name" value="ERV/ALR sulfhydryl oxidase domain"/>
    <property type="match status" value="1"/>
</dbReference>
<dbReference type="InterPro" id="IPR039799">
    <property type="entry name" value="ALR/ERV"/>
</dbReference>
<feature type="domain" description="ERV/ALR sulfhydryl oxidase" evidence="10">
    <location>
        <begin position="75"/>
        <end position="175"/>
    </location>
</feature>
<dbReference type="EMBL" id="JABFTP020000165">
    <property type="protein sequence ID" value="KAL3284600.1"/>
    <property type="molecule type" value="Genomic_DNA"/>
</dbReference>
<comment type="cofactor">
    <cofactor evidence="1 9">
        <name>FAD</name>
        <dbReference type="ChEBI" id="CHEBI:57692"/>
    </cofactor>
</comment>
<dbReference type="PANTHER" id="PTHR12645">
    <property type="entry name" value="ALR/ERV"/>
    <property type="match status" value="1"/>
</dbReference>
<dbReference type="AlphaFoldDB" id="A0ABD2P221"/>
<comment type="catalytic activity">
    <reaction evidence="8 9">
        <text>2 R'C(R)SH + O2 = R'C(R)S-S(R)CR' + H2O2</text>
        <dbReference type="Rhea" id="RHEA:17357"/>
        <dbReference type="ChEBI" id="CHEBI:15379"/>
        <dbReference type="ChEBI" id="CHEBI:16240"/>
        <dbReference type="ChEBI" id="CHEBI:16520"/>
        <dbReference type="ChEBI" id="CHEBI:17412"/>
        <dbReference type="EC" id="1.8.3.2"/>
    </reaction>
</comment>
<dbReference type="GO" id="GO:0015035">
    <property type="term" value="F:protein-disulfide reductase activity"/>
    <property type="evidence" value="ECO:0007669"/>
    <property type="project" value="UniProtKB-ARBA"/>
</dbReference>
<dbReference type="Pfam" id="PF04777">
    <property type="entry name" value="Evr1_Alr"/>
    <property type="match status" value="1"/>
</dbReference>
<dbReference type="PROSITE" id="PS51324">
    <property type="entry name" value="ERV_ALR"/>
    <property type="match status" value="1"/>
</dbReference>
<comment type="caution">
    <text evidence="11">The sequence shown here is derived from an EMBL/GenBank/DDBJ whole genome shotgun (WGS) entry which is preliminary data.</text>
</comment>
<dbReference type="InterPro" id="IPR036774">
    <property type="entry name" value="ERV/ALR_sulphydryl_oxid_sf"/>
</dbReference>
<dbReference type="PANTHER" id="PTHR12645:SF0">
    <property type="entry name" value="FAD-LINKED SULFHYDRYL OXIDASE ALR"/>
    <property type="match status" value="1"/>
</dbReference>
<evidence type="ECO:0000313" key="12">
    <source>
        <dbReference type="Proteomes" id="UP001516400"/>
    </source>
</evidence>
<dbReference type="SUPFAM" id="SSF69000">
    <property type="entry name" value="FAD-dependent thiol oxidase"/>
    <property type="match status" value="1"/>
</dbReference>
<name>A0ABD2P221_9CUCU</name>
<keyword evidence="6" id="KW-0496">Mitochondrion</keyword>
<evidence type="ECO:0000259" key="10">
    <source>
        <dbReference type="PROSITE" id="PS51324"/>
    </source>
</evidence>
<evidence type="ECO:0000256" key="5">
    <source>
        <dbReference type="ARBA" id="ARBA00023002"/>
    </source>
</evidence>
<dbReference type="GO" id="GO:0016972">
    <property type="term" value="F:thiol oxidase activity"/>
    <property type="evidence" value="ECO:0007669"/>
    <property type="project" value="UniProtKB-EC"/>
</dbReference>